<proteinExistence type="predicted"/>
<evidence type="ECO:0000313" key="2">
    <source>
        <dbReference type="EMBL" id="VFK21107.1"/>
    </source>
</evidence>
<dbReference type="AlphaFoldDB" id="A0A450WVQ4"/>
<evidence type="ECO:0000256" key="1">
    <source>
        <dbReference type="SAM" id="MobiDB-lite"/>
    </source>
</evidence>
<protein>
    <submittedName>
        <fullName evidence="2">Uncharacterized protein</fullName>
    </submittedName>
</protein>
<accession>A0A450WVQ4</accession>
<feature type="region of interest" description="Disordered" evidence="1">
    <location>
        <begin position="121"/>
        <end position="144"/>
    </location>
</feature>
<reference evidence="2" key="1">
    <citation type="submission" date="2019-02" db="EMBL/GenBank/DDBJ databases">
        <authorList>
            <person name="Gruber-Vodicka R. H."/>
            <person name="Seah K. B. B."/>
        </authorList>
    </citation>
    <scope>NUCLEOTIDE SEQUENCE</scope>
    <source>
        <strain evidence="2">BECK_S313</strain>
    </source>
</reference>
<gene>
    <name evidence="2" type="ORF">BECKLPF1236B_GA0070989_12373</name>
</gene>
<organism evidence="2">
    <name type="scientific">Candidatus Kentrum sp. LPFa</name>
    <dbReference type="NCBI Taxonomy" id="2126335"/>
    <lineage>
        <taxon>Bacteria</taxon>
        <taxon>Pseudomonadati</taxon>
        <taxon>Pseudomonadota</taxon>
        <taxon>Gammaproteobacteria</taxon>
        <taxon>Candidatus Kentrum</taxon>
    </lineage>
</organism>
<name>A0A450WVQ4_9GAMM</name>
<dbReference type="EMBL" id="CAADFK010000237">
    <property type="protein sequence ID" value="VFK21107.1"/>
    <property type="molecule type" value="Genomic_DNA"/>
</dbReference>
<sequence length="144" mass="15500">MGSAGIKPSERTWDFLVIALGVIAADFGCERENSPDGWTREISLEVSVLAPDFWSTRRADIEEALAYLSGDIWRLEFGPGGASPPVLTSGRERKTEGDCVCLLSGGADSLVGGNRCRCRRQNTGSGRPEGRRHGKTEKVCSLTG</sequence>